<evidence type="ECO:0000256" key="1">
    <source>
        <dbReference type="ARBA" id="ARBA00004127"/>
    </source>
</evidence>
<keyword evidence="3" id="KW-0547">Nucleotide-binding</keyword>
<dbReference type="GO" id="GO:0012505">
    <property type="term" value="C:endomembrane system"/>
    <property type="evidence" value="ECO:0007669"/>
    <property type="project" value="UniProtKB-SubCell"/>
</dbReference>
<dbReference type="InterPro" id="IPR003439">
    <property type="entry name" value="ABC_transporter-like_ATP-bd"/>
</dbReference>
<evidence type="ECO:0000313" key="7">
    <source>
        <dbReference type="Proteomes" id="UP000663848"/>
    </source>
</evidence>
<organism evidence="6 7">
    <name type="scientific">Rotaria socialis</name>
    <dbReference type="NCBI Taxonomy" id="392032"/>
    <lineage>
        <taxon>Eukaryota</taxon>
        <taxon>Metazoa</taxon>
        <taxon>Spiralia</taxon>
        <taxon>Gnathifera</taxon>
        <taxon>Rotifera</taxon>
        <taxon>Eurotatoria</taxon>
        <taxon>Bdelloidea</taxon>
        <taxon>Philodinida</taxon>
        <taxon>Philodinidae</taxon>
        <taxon>Rotaria</taxon>
    </lineage>
</organism>
<keyword evidence="4" id="KW-0067">ATP-binding</keyword>
<evidence type="ECO:0000313" key="6">
    <source>
        <dbReference type="EMBL" id="CAF5140702.1"/>
    </source>
</evidence>
<dbReference type="PANTHER" id="PTHR24223">
    <property type="entry name" value="ATP-BINDING CASSETTE SUB-FAMILY C"/>
    <property type="match status" value="1"/>
</dbReference>
<dbReference type="Gene3D" id="3.40.50.300">
    <property type="entry name" value="P-loop containing nucleotide triphosphate hydrolases"/>
    <property type="match status" value="1"/>
</dbReference>
<dbReference type="GO" id="GO:0016887">
    <property type="term" value="F:ATP hydrolysis activity"/>
    <property type="evidence" value="ECO:0007669"/>
    <property type="project" value="InterPro"/>
</dbReference>
<dbReference type="GO" id="GO:0016020">
    <property type="term" value="C:membrane"/>
    <property type="evidence" value="ECO:0007669"/>
    <property type="project" value="TreeGrafter"/>
</dbReference>
<accession>A0A822G441</accession>
<dbReference type="GO" id="GO:0005524">
    <property type="term" value="F:ATP binding"/>
    <property type="evidence" value="ECO:0007669"/>
    <property type="project" value="UniProtKB-KW"/>
</dbReference>
<evidence type="ECO:0000256" key="4">
    <source>
        <dbReference type="ARBA" id="ARBA00022840"/>
    </source>
</evidence>
<evidence type="ECO:0000256" key="2">
    <source>
        <dbReference type="ARBA" id="ARBA00022737"/>
    </source>
</evidence>
<comment type="subcellular location">
    <subcellularLocation>
        <location evidence="1">Endomembrane system</location>
        <topology evidence="1">Multi-pass membrane protein</topology>
    </subcellularLocation>
</comment>
<evidence type="ECO:0000256" key="3">
    <source>
        <dbReference type="ARBA" id="ARBA00022741"/>
    </source>
</evidence>
<comment type="caution">
    <text evidence="6">The sequence shown here is derived from an EMBL/GenBank/DDBJ whole genome shotgun (WGS) entry which is preliminary data.</text>
</comment>
<dbReference type="InterPro" id="IPR027417">
    <property type="entry name" value="P-loop_NTPase"/>
</dbReference>
<sequence length="59" mass="6381">NNLTARYRENLKLVLKGVTVNIQPGEKIGIIGRTGSGKSSLCITLFRIIEPTGGEIIID</sequence>
<dbReference type="AlphaFoldDB" id="A0A822G441"/>
<feature type="non-terminal residue" evidence="6">
    <location>
        <position position="59"/>
    </location>
</feature>
<gene>
    <name evidence="6" type="ORF">QYT958_LOCUS47661</name>
</gene>
<proteinExistence type="predicted"/>
<dbReference type="EMBL" id="CAJOBR010090960">
    <property type="protein sequence ID" value="CAF5140702.1"/>
    <property type="molecule type" value="Genomic_DNA"/>
</dbReference>
<feature type="domain" description="ABC transporter" evidence="5">
    <location>
        <begin position="15"/>
        <end position="59"/>
    </location>
</feature>
<dbReference type="InterPro" id="IPR050173">
    <property type="entry name" value="ABC_transporter_C-like"/>
</dbReference>
<dbReference type="Pfam" id="PF00005">
    <property type="entry name" value="ABC_tran"/>
    <property type="match status" value="1"/>
</dbReference>
<feature type="non-terminal residue" evidence="6">
    <location>
        <position position="1"/>
    </location>
</feature>
<dbReference type="GO" id="GO:0042626">
    <property type="term" value="F:ATPase-coupled transmembrane transporter activity"/>
    <property type="evidence" value="ECO:0007669"/>
    <property type="project" value="TreeGrafter"/>
</dbReference>
<name>A0A822G441_9BILA</name>
<evidence type="ECO:0000259" key="5">
    <source>
        <dbReference type="Pfam" id="PF00005"/>
    </source>
</evidence>
<dbReference type="Proteomes" id="UP000663848">
    <property type="component" value="Unassembled WGS sequence"/>
</dbReference>
<keyword evidence="2" id="KW-0677">Repeat</keyword>
<protein>
    <recommendedName>
        <fullName evidence="5">ABC transporter domain-containing protein</fullName>
    </recommendedName>
</protein>
<dbReference type="SUPFAM" id="SSF52540">
    <property type="entry name" value="P-loop containing nucleoside triphosphate hydrolases"/>
    <property type="match status" value="1"/>
</dbReference>
<reference evidence="6" key="1">
    <citation type="submission" date="2021-02" db="EMBL/GenBank/DDBJ databases">
        <authorList>
            <person name="Nowell W R."/>
        </authorList>
    </citation>
    <scope>NUCLEOTIDE SEQUENCE</scope>
</reference>
<dbReference type="PANTHER" id="PTHR24223:SF443">
    <property type="entry name" value="MULTIDRUG-RESISTANCE LIKE PROTEIN 1, ISOFORM I"/>
    <property type="match status" value="1"/>
</dbReference>